<evidence type="ECO:0000313" key="14">
    <source>
        <dbReference type="Proteomes" id="UP000198771"/>
    </source>
</evidence>
<evidence type="ECO:0000256" key="10">
    <source>
        <dbReference type="RuleBase" id="RU003691"/>
    </source>
</evidence>
<keyword evidence="2 10" id="KW-0285">Flavoprotein</keyword>
<feature type="binding site" evidence="8">
    <location>
        <position position="275"/>
    </location>
    <ligand>
        <name>NAD(+)</name>
        <dbReference type="ChEBI" id="CHEBI:57540"/>
    </ligand>
</feature>
<sequence>MPKYDYDIAVIGAGAAGLTVAAGASQAGAKTLLVEQEPNLGGDCLHYGCVPSKTLIRTSHVYHQMKNAARYGLPDMDVPAVDFRRVRERIQRVIATIQPHDSPERFCGLGVQVKFGRAVFLDDHQVLIETNDGKAERVSSKTWVVATGSSAAVPPLEGLDATPYLTNREIFSLDALPSSLAILGGGPIAVELAQAFARLGSRVEVIQRSGQILSKEDEDMAGLVQTILEREGVRFHLNTELLRVRDLGHEREIFFRTGNGEESSVKAAALLVALGRKATVHGLGLSGVRVEHDHKGIKVDARLRTSQKHIFACGDVTGAYQFTHAAGYEGGVVVANAVFHLPRKADYTWMPACTYTDPEFASLGLNEKQARQQGLEYTLWTEEFAENDRSLAEEEREGRIKLLLDRKNKPLGVQIVGPRAGELLSEWVAVVNGKVKLSTMAGAVHPYPTLAEINKRVAGRHLSEKIFSDGVKKTLKFFFGFKGRACGNETGKTMEKTK</sequence>
<dbReference type="InterPro" id="IPR016156">
    <property type="entry name" value="FAD/NAD-linked_Rdtase_dimer_sf"/>
</dbReference>
<feature type="domain" description="FAD/NAD(P)-binding" evidence="12">
    <location>
        <begin position="6"/>
        <end position="330"/>
    </location>
</feature>
<dbReference type="InterPro" id="IPR012999">
    <property type="entry name" value="Pyr_OxRdtase_I_AS"/>
</dbReference>
<evidence type="ECO:0000313" key="13">
    <source>
        <dbReference type="EMBL" id="SDB08791.1"/>
    </source>
</evidence>
<dbReference type="OrthoDB" id="9786429at2"/>
<evidence type="ECO:0000256" key="6">
    <source>
        <dbReference type="ARBA" id="ARBA00023157"/>
    </source>
</evidence>
<feature type="disulfide bond" description="Redox-active" evidence="9">
    <location>
        <begin position="44"/>
        <end position="49"/>
    </location>
</feature>
<dbReference type="SUPFAM" id="SSF55424">
    <property type="entry name" value="FAD/NAD-linked reductases, dimerisation (C-terminal) domain"/>
    <property type="match status" value="1"/>
</dbReference>
<keyword evidence="5 10" id="KW-0560">Oxidoreductase</keyword>
<dbReference type="PROSITE" id="PS00076">
    <property type="entry name" value="PYRIDINE_REDOX_1"/>
    <property type="match status" value="1"/>
</dbReference>
<evidence type="ECO:0000256" key="9">
    <source>
        <dbReference type="PIRSR" id="PIRSR000350-4"/>
    </source>
</evidence>
<keyword evidence="13" id="KW-0670">Pyruvate</keyword>
<proteinExistence type="inferred from homology"/>
<dbReference type="InterPro" id="IPR023753">
    <property type="entry name" value="FAD/NAD-binding_dom"/>
</dbReference>
<name>A0A1G6AK52_9BACT</name>
<dbReference type="InterPro" id="IPR001100">
    <property type="entry name" value="Pyr_nuc-diS_OxRdtase"/>
</dbReference>
<accession>A0A1G6AK52</accession>
<keyword evidence="7 10" id="KW-0676">Redox-active center</keyword>
<dbReference type="PRINTS" id="PR00411">
    <property type="entry name" value="PNDRDTASEI"/>
</dbReference>
<feature type="binding site" evidence="8">
    <location>
        <position position="53"/>
    </location>
    <ligand>
        <name>FAD</name>
        <dbReference type="ChEBI" id="CHEBI:57692"/>
    </ligand>
</feature>
<dbReference type="PRINTS" id="PR00368">
    <property type="entry name" value="FADPNR"/>
</dbReference>
<dbReference type="InterPro" id="IPR004099">
    <property type="entry name" value="Pyr_nucl-diS_OxRdtase_dimer"/>
</dbReference>
<dbReference type="STRING" id="617002.SAMN05660653_00425"/>
<feature type="domain" description="Pyridine nucleotide-disulphide oxidoreductase dimerisation" evidence="11">
    <location>
        <begin position="350"/>
        <end position="453"/>
    </location>
</feature>
<dbReference type="AlphaFoldDB" id="A0A1G6AK52"/>
<evidence type="ECO:0000256" key="7">
    <source>
        <dbReference type="ARBA" id="ARBA00023284"/>
    </source>
</evidence>
<dbReference type="InterPro" id="IPR036188">
    <property type="entry name" value="FAD/NAD-bd_sf"/>
</dbReference>
<keyword evidence="8" id="KW-0547">Nucleotide-binding</keyword>
<evidence type="ECO:0000256" key="3">
    <source>
        <dbReference type="ARBA" id="ARBA00022827"/>
    </source>
</evidence>
<reference evidence="13 14" key="1">
    <citation type="submission" date="2016-10" db="EMBL/GenBank/DDBJ databases">
        <authorList>
            <person name="de Groot N.N."/>
        </authorList>
    </citation>
    <scope>NUCLEOTIDE SEQUENCE [LARGE SCALE GENOMIC DNA]</scope>
    <source>
        <strain evidence="13 14">ASO4-2</strain>
    </source>
</reference>
<feature type="binding site" evidence="8">
    <location>
        <begin position="147"/>
        <end position="149"/>
    </location>
    <ligand>
        <name>FAD</name>
        <dbReference type="ChEBI" id="CHEBI:57692"/>
    </ligand>
</feature>
<keyword evidence="8" id="KW-0520">NAD</keyword>
<dbReference type="Pfam" id="PF07992">
    <property type="entry name" value="Pyr_redox_2"/>
    <property type="match status" value="1"/>
</dbReference>
<evidence type="ECO:0000256" key="5">
    <source>
        <dbReference type="ARBA" id="ARBA00023002"/>
    </source>
</evidence>
<dbReference type="Gene3D" id="3.30.390.30">
    <property type="match status" value="1"/>
</dbReference>
<dbReference type="PIRSF" id="PIRSF000350">
    <property type="entry name" value="Mercury_reductase_MerA"/>
    <property type="match status" value="1"/>
</dbReference>
<evidence type="ECO:0000256" key="2">
    <source>
        <dbReference type="ARBA" id="ARBA00022630"/>
    </source>
</evidence>
<comment type="similarity">
    <text evidence="1 10">Belongs to the class-I pyridine nucleotide-disulfide oxidoreductase family.</text>
</comment>
<comment type="cofactor">
    <cofactor evidence="8">
        <name>FAD</name>
        <dbReference type="ChEBI" id="CHEBI:57692"/>
    </cofactor>
    <text evidence="8">Binds 1 FAD per subunit.</text>
</comment>
<keyword evidence="6" id="KW-1015">Disulfide bond</keyword>
<keyword evidence="14" id="KW-1185">Reference proteome</keyword>
<dbReference type="Proteomes" id="UP000198771">
    <property type="component" value="Unassembled WGS sequence"/>
</dbReference>
<dbReference type="Gene3D" id="3.50.50.60">
    <property type="entry name" value="FAD/NAD(P)-binding domain"/>
    <property type="match status" value="2"/>
</dbReference>
<dbReference type="Pfam" id="PF02852">
    <property type="entry name" value="Pyr_redox_dim"/>
    <property type="match status" value="1"/>
</dbReference>
<evidence type="ECO:0000259" key="11">
    <source>
        <dbReference type="Pfam" id="PF02852"/>
    </source>
</evidence>
<dbReference type="PANTHER" id="PTHR43014">
    <property type="entry name" value="MERCURIC REDUCTASE"/>
    <property type="match status" value="1"/>
</dbReference>
<dbReference type="GO" id="GO:0050660">
    <property type="term" value="F:flavin adenine dinucleotide binding"/>
    <property type="evidence" value="ECO:0007669"/>
    <property type="project" value="TreeGrafter"/>
</dbReference>
<keyword evidence="4" id="KW-0521">NADP</keyword>
<dbReference type="FunFam" id="3.30.390.30:FF:000001">
    <property type="entry name" value="Dihydrolipoyl dehydrogenase"/>
    <property type="match status" value="1"/>
</dbReference>
<keyword evidence="3 8" id="KW-0274">FAD</keyword>
<evidence type="ECO:0000259" key="12">
    <source>
        <dbReference type="Pfam" id="PF07992"/>
    </source>
</evidence>
<protein>
    <submittedName>
        <fullName evidence="13">Pyruvate/2-oxoglutarate dehydrogenase complex, dihydrolipoamide dehydrogenase (E3) component</fullName>
    </submittedName>
</protein>
<evidence type="ECO:0000256" key="1">
    <source>
        <dbReference type="ARBA" id="ARBA00007532"/>
    </source>
</evidence>
<dbReference type="SUPFAM" id="SSF51905">
    <property type="entry name" value="FAD/NAD(P)-binding domain"/>
    <property type="match status" value="1"/>
</dbReference>
<dbReference type="GO" id="GO:0016668">
    <property type="term" value="F:oxidoreductase activity, acting on a sulfur group of donors, NAD(P) as acceptor"/>
    <property type="evidence" value="ECO:0007669"/>
    <property type="project" value="InterPro"/>
</dbReference>
<dbReference type="PANTHER" id="PTHR43014:SF2">
    <property type="entry name" value="MERCURIC REDUCTASE"/>
    <property type="match status" value="1"/>
</dbReference>
<dbReference type="RefSeq" id="WP_092116745.1">
    <property type="nucleotide sequence ID" value="NZ_FMXO01000002.1"/>
</dbReference>
<feature type="binding site" evidence="8">
    <location>
        <position position="315"/>
    </location>
    <ligand>
        <name>FAD</name>
        <dbReference type="ChEBI" id="CHEBI:57692"/>
    </ligand>
</feature>
<dbReference type="EMBL" id="FMXO01000002">
    <property type="protein sequence ID" value="SDB08791.1"/>
    <property type="molecule type" value="Genomic_DNA"/>
</dbReference>
<evidence type="ECO:0000256" key="8">
    <source>
        <dbReference type="PIRSR" id="PIRSR000350-3"/>
    </source>
</evidence>
<dbReference type="GO" id="GO:0003955">
    <property type="term" value="F:NAD(P)H dehydrogenase (quinone) activity"/>
    <property type="evidence" value="ECO:0007669"/>
    <property type="project" value="TreeGrafter"/>
</dbReference>
<feature type="binding site" evidence="8">
    <location>
        <begin position="184"/>
        <end position="191"/>
    </location>
    <ligand>
        <name>NAD(+)</name>
        <dbReference type="ChEBI" id="CHEBI:57540"/>
    </ligand>
</feature>
<organism evidence="13 14">
    <name type="scientific">Desulfonatronum thiosulfatophilum</name>
    <dbReference type="NCBI Taxonomy" id="617002"/>
    <lineage>
        <taxon>Bacteria</taxon>
        <taxon>Pseudomonadati</taxon>
        <taxon>Thermodesulfobacteriota</taxon>
        <taxon>Desulfovibrionia</taxon>
        <taxon>Desulfovibrionales</taxon>
        <taxon>Desulfonatronaceae</taxon>
        <taxon>Desulfonatronum</taxon>
    </lineage>
</organism>
<evidence type="ECO:0000256" key="4">
    <source>
        <dbReference type="ARBA" id="ARBA00022857"/>
    </source>
</evidence>
<gene>
    <name evidence="13" type="ORF">SAMN05660653_00425</name>
</gene>